<dbReference type="GO" id="GO:0005762">
    <property type="term" value="C:mitochondrial large ribosomal subunit"/>
    <property type="evidence" value="ECO:0007669"/>
    <property type="project" value="TreeGrafter"/>
</dbReference>
<sequence length="199" mass="22253">ASTSEQQGKHVIESKPEALALLRAQPVHYVVCSIAGRTLLLHERDLFSLPRLKDVSVGDVLELDRIHEVGSRDYTLRAQDPISTRMKGAVALMRRSVPTESRASSILSNPEVREAINLDEPLKESQSWAARLRPSGLAHVGAVLGPESVRVRCTVLEHTLGPMEVIVKRKRRKGYKRTIKHKQTYTRLRVEAIQIGQGE</sequence>
<dbReference type="GeneID" id="37017756"/>
<dbReference type="GO" id="GO:0003735">
    <property type="term" value="F:structural constituent of ribosome"/>
    <property type="evidence" value="ECO:0007669"/>
    <property type="project" value="TreeGrafter"/>
</dbReference>
<evidence type="ECO:0000256" key="2">
    <source>
        <dbReference type="ARBA" id="ARBA00044129"/>
    </source>
</evidence>
<feature type="non-terminal residue" evidence="3">
    <location>
        <position position="1"/>
    </location>
</feature>
<protein>
    <recommendedName>
        <fullName evidence="2">Large ribosomal subunit protein bL21m</fullName>
    </recommendedName>
</protein>
<dbReference type="RefSeq" id="XP_025352379.1">
    <property type="nucleotide sequence ID" value="XM_025495975.1"/>
</dbReference>
<dbReference type="PANTHER" id="PTHR21349">
    <property type="entry name" value="50S RIBOSOMAL PROTEIN L21"/>
    <property type="match status" value="1"/>
</dbReference>
<dbReference type="InterPro" id="IPR036164">
    <property type="entry name" value="bL21-like_sf"/>
</dbReference>
<evidence type="ECO:0000313" key="3">
    <source>
        <dbReference type="EMBL" id="PWN32077.1"/>
    </source>
</evidence>
<dbReference type="EMBL" id="KZ819606">
    <property type="protein sequence ID" value="PWN32077.1"/>
    <property type="molecule type" value="Genomic_DNA"/>
</dbReference>
<organism evidence="3 4">
    <name type="scientific">Meira miltonrushii</name>
    <dbReference type="NCBI Taxonomy" id="1280837"/>
    <lineage>
        <taxon>Eukaryota</taxon>
        <taxon>Fungi</taxon>
        <taxon>Dikarya</taxon>
        <taxon>Basidiomycota</taxon>
        <taxon>Ustilaginomycotina</taxon>
        <taxon>Exobasidiomycetes</taxon>
        <taxon>Exobasidiales</taxon>
        <taxon>Brachybasidiaceae</taxon>
        <taxon>Meira</taxon>
    </lineage>
</organism>
<dbReference type="SUPFAM" id="SSF141091">
    <property type="entry name" value="L21p-like"/>
    <property type="match status" value="2"/>
</dbReference>
<dbReference type="OrthoDB" id="5994at2759"/>
<evidence type="ECO:0000256" key="1">
    <source>
        <dbReference type="ARBA" id="ARBA00008563"/>
    </source>
</evidence>
<evidence type="ECO:0000313" key="4">
    <source>
        <dbReference type="Proteomes" id="UP000245771"/>
    </source>
</evidence>
<feature type="non-terminal residue" evidence="3">
    <location>
        <position position="199"/>
    </location>
</feature>
<accession>A0A316V3D8</accession>
<dbReference type="Pfam" id="PF00829">
    <property type="entry name" value="Ribosomal_L21p"/>
    <property type="match status" value="1"/>
</dbReference>
<comment type="similarity">
    <text evidence="1">Belongs to the bacterial ribosomal protein bL21 family.</text>
</comment>
<dbReference type="InParanoid" id="A0A316V3D8"/>
<dbReference type="InterPro" id="IPR028909">
    <property type="entry name" value="bL21-like"/>
</dbReference>
<dbReference type="AlphaFoldDB" id="A0A316V3D8"/>
<reference evidence="3 4" key="1">
    <citation type="journal article" date="2018" name="Mol. Biol. Evol.">
        <title>Broad Genomic Sampling Reveals a Smut Pathogenic Ancestry of the Fungal Clade Ustilaginomycotina.</title>
        <authorList>
            <person name="Kijpornyongpan T."/>
            <person name="Mondo S.J."/>
            <person name="Barry K."/>
            <person name="Sandor L."/>
            <person name="Lee J."/>
            <person name="Lipzen A."/>
            <person name="Pangilinan J."/>
            <person name="LaButti K."/>
            <person name="Hainaut M."/>
            <person name="Henrissat B."/>
            <person name="Grigoriev I.V."/>
            <person name="Spatafora J.W."/>
            <person name="Aime M.C."/>
        </authorList>
    </citation>
    <scope>NUCLEOTIDE SEQUENCE [LARGE SCALE GENOMIC DNA]</scope>
    <source>
        <strain evidence="3 4">MCA 3882</strain>
    </source>
</reference>
<dbReference type="STRING" id="1280837.A0A316V3D8"/>
<name>A0A316V3D8_9BASI</name>
<dbReference type="PANTHER" id="PTHR21349:SF0">
    <property type="entry name" value="LARGE RIBOSOMAL SUBUNIT PROTEIN BL21M"/>
    <property type="match status" value="1"/>
</dbReference>
<proteinExistence type="inferred from homology"/>
<gene>
    <name evidence="3" type="ORF">FA14DRAFT_112269</name>
</gene>
<dbReference type="Proteomes" id="UP000245771">
    <property type="component" value="Unassembled WGS sequence"/>
</dbReference>
<keyword evidence="4" id="KW-1185">Reference proteome</keyword>